<reference evidence="10" key="1">
    <citation type="submission" date="2022-11" db="UniProtKB">
        <authorList>
            <consortium name="WormBaseParasite"/>
        </authorList>
    </citation>
    <scope>IDENTIFICATION</scope>
</reference>
<dbReference type="SFLD" id="SFLDS00019">
    <property type="entry name" value="Glutathione_Transferase_(cytos"/>
    <property type="match status" value="1"/>
</dbReference>
<keyword evidence="6" id="KW-0808">Transferase</keyword>
<dbReference type="SFLD" id="SFLDG00358">
    <property type="entry name" value="Main_(cytGST)"/>
    <property type="match status" value="1"/>
</dbReference>
<comment type="catalytic activity">
    <reaction evidence="5 6">
        <text>L-dehydroascorbate + 2 glutathione = glutathione disulfide + L-ascorbate</text>
        <dbReference type="Rhea" id="RHEA:24424"/>
        <dbReference type="ChEBI" id="CHEBI:38290"/>
        <dbReference type="ChEBI" id="CHEBI:57925"/>
        <dbReference type="ChEBI" id="CHEBI:58297"/>
        <dbReference type="ChEBI" id="CHEBI:58539"/>
        <dbReference type="EC" id="1.8.5.1"/>
    </reaction>
</comment>
<evidence type="ECO:0000256" key="3">
    <source>
        <dbReference type="ARBA" id="ARBA00047960"/>
    </source>
</evidence>
<sequence length="217" mass="25089">MKYCPYAERVIIYIAKKNIPVDVVNINPDRPPNWFLAKNPSGRLPALEMNGKIIFESTILVEYLDDMFPQTSILPRDSYKRAEQKFLLQRMEGFITILNQMVQNANSNAIRTTDAALHAALKNAELLLIDSFYGGKQIGYTDIMLWPFLERLELITFNTFTQFKYFPGVHYPKMGAYIARMQRQPEIKFASRPLLNHKGFMDSVAKGKPNYDYPHTV</sequence>
<comment type="catalytic activity">
    <reaction evidence="4 6">
        <text>methylarsonate + 2 glutathione + H(+) = methylarsonous acid + glutathione disulfide + H2O</text>
        <dbReference type="Rhea" id="RHEA:15969"/>
        <dbReference type="ChEBI" id="CHEBI:15377"/>
        <dbReference type="ChEBI" id="CHEBI:15378"/>
        <dbReference type="ChEBI" id="CHEBI:17826"/>
        <dbReference type="ChEBI" id="CHEBI:33409"/>
        <dbReference type="ChEBI" id="CHEBI:57925"/>
        <dbReference type="ChEBI" id="CHEBI:58297"/>
        <dbReference type="EC" id="1.20.4.2"/>
    </reaction>
</comment>
<dbReference type="InterPro" id="IPR036282">
    <property type="entry name" value="Glutathione-S-Trfase_C_sf"/>
</dbReference>
<dbReference type="GO" id="GO:0005737">
    <property type="term" value="C:cytoplasm"/>
    <property type="evidence" value="ECO:0007669"/>
    <property type="project" value="InterPro"/>
</dbReference>
<dbReference type="InterPro" id="IPR005442">
    <property type="entry name" value="GST_omega"/>
</dbReference>
<dbReference type="InterPro" id="IPR036249">
    <property type="entry name" value="Thioredoxin-like_sf"/>
</dbReference>
<comment type="similarity">
    <text evidence="1 6">Belongs to the GST superfamily. Omega family.</text>
</comment>
<dbReference type="Gene3D" id="3.40.30.10">
    <property type="entry name" value="Glutaredoxin"/>
    <property type="match status" value="1"/>
</dbReference>
<accession>A0A914E6R8</accession>
<evidence type="ECO:0000256" key="2">
    <source>
        <dbReference type="ARBA" id="ARBA00023002"/>
    </source>
</evidence>
<protein>
    <recommendedName>
        <fullName evidence="6">Glutathione S-transferase omega</fullName>
        <shortName evidence="6">GSTO</shortName>
        <ecNumber evidence="6">1.20.4.2</ecNumber>
        <ecNumber evidence="6">1.8.5.1</ecNumber>
        <ecNumber evidence="6">2.5.1.18</ecNumber>
    </recommendedName>
    <alternativeName>
        <fullName evidence="6">Glutathione-dependent dehydroascorbate reductase</fullName>
    </alternativeName>
    <alternativeName>
        <fullName evidence="6">Monomethylarsonic acid reductase</fullName>
    </alternativeName>
</protein>
<dbReference type="InterPro" id="IPR050983">
    <property type="entry name" value="GST_Omega/HSP26"/>
</dbReference>
<dbReference type="FunFam" id="3.40.30.10:FF:000123">
    <property type="entry name" value="Glutathione transferase o1"/>
    <property type="match status" value="1"/>
</dbReference>
<keyword evidence="9" id="KW-1185">Reference proteome</keyword>
<comment type="function">
    <text evidence="6">Exhibits glutathione-dependent thiol transferase activity. Has high dehydroascorbate reductase activity and may contribute to the recycling of ascorbic acid. Participates in the biotransformation of inorganic arsenic and reduces monomethylarsonic acid (MMA).</text>
</comment>
<dbReference type="PANTHER" id="PTHR43968">
    <property type="match status" value="1"/>
</dbReference>
<evidence type="ECO:0000259" key="7">
    <source>
        <dbReference type="PROSITE" id="PS50404"/>
    </source>
</evidence>
<evidence type="ECO:0000313" key="10">
    <source>
        <dbReference type="WBParaSite" id="ACRNAN_scaffold5717.g7774.t1"/>
    </source>
</evidence>
<dbReference type="EC" id="2.5.1.18" evidence="6"/>
<evidence type="ECO:0000259" key="8">
    <source>
        <dbReference type="PROSITE" id="PS50405"/>
    </source>
</evidence>
<name>A0A914E6R8_9BILA</name>
<organism evidence="9 10">
    <name type="scientific">Acrobeloides nanus</name>
    <dbReference type="NCBI Taxonomy" id="290746"/>
    <lineage>
        <taxon>Eukaryota</taxon>
        <taxon>Metazoa</taxon>
        <taxon>Ecdysozoa</taxon>
        <taxon>Nematoda</taxon>
        <taxon>Chromadorea</taxon>
        <taxon>Rhabditida</taxon>
        <taxon>Tylenchina</taxon>
        <taxon>Cephalobomorpha</taxon>
        <taxon>Cephaloboidea</taxon>
        <taxon>Cephalobidae</taxon>
        <taxon>Acrobeloides</taxon>
    </lineage>
</organism>
<dbReference type="EC" id="1.20.4.2" evidence="6"/>
<keyword evidence="2 6" id="KW-0560">Oxidoreductase</keyword>
<dbReference type="PROSITE" id="PS50405">
    <property type="entry name" value="GST_CTER"/>
    <property type="match status" value="1"/>
</dbReference>
<dbReference type="SUPFAM" id="SSF52833">
    <property type="entry name" value="Thioredoxin-like"/>
    <property type="match status" value="1"/>
</dbReference>
<dbReference type="GO" id="GO:0045174">
    <property type="term" value="F:glutathione dehydrogenase (ascorbate) activity"/>
    <property type="evidence" value="ECO:0007669"/>
    <property type="project" value="UniProtKB-UniRule"/>
</dbReference>
<dbReference type="AlphaFoldDB" id="A0A914E6R8"/>
<proteinExistence type="inferred from homology"/>
<evidence type="ECO:0000256" key="6">
    <source>
        <dbReference type="RuleBase" id="RU368071"/>
    </source>
</evidence>
<dbReference type="PROSITE" id="PS50404">
    <property type="entry name" value="GST_NTER"/>
    <property type="match status" value="1"/>
</dbReference>
<feature type="domain" description="GST N-terminal" evidence="7">
    <location>
        <begin position="1"/>
        <end position="72"/>
    </location>
</feature>
<feature type="domain" description="GST C-terminal" evidence="8">
    <location>
        <begin position="77"/>
        <end position="205"/>
    </location>
</feature>
<dbReference type="WBParaSite" id="ACRNAN_scaffold5717.g7774.t1">
    <property type="protein sequence ID" value="ACRNAN_scaffold5717.g7774.t1"/>
    <property type="gene ID" value="ACRNAN_scaffold5717.g7774"/>
</dbReference>
<dbReference type="SUPFAM" id="SSF47616">
    <property type="entry name" value="GST C-terminal domain-like"/>
    <property type="match status" value="1"/>
</dbReference>
<evidence type="ECO:0000256" key="5">
    <source>
        <dbReference type="ARBA" id="ARBA00049544"/>
    </source>
</evidence>
<dbReference type="FunFam" id="1.20.1050.10:FF:000009">
    <property type="entry name" value="Glutathione S-transferase omega-1"/>
    <property type="match status" value="1"/>
</dbReference>
<evidence type="ECO:0000256" key="1">
    <source>
        <dbReference type="ARBA" id="ARBA00011067"/>
    </source>
</evidence>
<dbReference type="PANTHER" id="PTHR43968:SF9">
    <property type="entry name" value="GLUTATHIONE S-TRANSFERASE"/>
    <property type="match status" value="1"/>
</dbReference>
<dbReference type="InterPro" id="IPR010987">
    <property type="entry name" value="Glutathione-S-Trfase_C-like"/>
</dbReference>
<comment type="catalytic activity">
    <reaction evidence="3 6">
        <text>RX + glutathione = an S-substituted glutathione + a halide anion + H(+)</text>
        <dbReference type="Rhea" id="RHEA:16437"/>
        <dbReference type="ChEBI" id="CHEBI:15378"/>
        <dbReference type="ChEBI" id="CHEBI:16042"/>
        <dbReference type="ChEBI" id="CHEBI:17792"/>
        <dbReference type="ChEBI" id="CHEBI:57925"/>
        <dbReference type="ChEBI" id="CHEBI:90779"/>
        <dbReference type="EC" id="2.5.1.18"/>
    </reaction>
</comment>
<evidence type="ECO:0000313" key="9">
    <source>
        <dbReference type="Proteomes" id="UP000887540"/>
    </source>
</evidence>
<dbReference type="GO" id="GO:0006749">
    <property type="term" value="P:glutathione metabolic process"/>
    <property type="evidence" value="ECO:0007669"/>
    <property type="project" value="UniProtKB-UniRule"/>
</dbReference>
<dbReference type="GO" id="GO:0004364">
    <property type="term" value="F:glutathione transferase activity"/>
    <property type="evidence" value="ECO:0007669"/>
    <property type="project" value="UniProtKB-UniRule"/>
</dbReference>
<dbReference type="Gene3D" id="1.20.1050.10">
    <property type="match status" value="1"/>
</dbReference>
<dbReference type="InterPro" id="IPR040079">
    <property type="entry name" value="Glutathione_S-Trfase"/>
</dbReference>
<dbReference type="Pfam" id="PF13417">
    <property type="entry name" value="GST_N_3"/>
    <property type="match status" value="1"/>
</dbReference>
<dbReference type="InterPro" id="IPR004045">
    <property type="entry name" value="Glutathione_S-Trfase_N"/>
</dbReference>
<dbReference type="Proteomes" id="UP000887540">
    <property type="component" value="Unplaced"/>
</dbReference>
<dbReference type="GO" id="GO:0050610">
    <property type="term" value="F:methylarsonate reductase activity"/>
    <property type="evidence" value="ECO:0007669"/>
    <property type="project" value="UniProtKB-UniRule"/>
</dbReference>
<evidence type="ECO:0000256" key="4">
    <source>
        <dbReference type="ARBA" id="ARBA00048353"/>
    </source>
</evidence>
<dbReference type="EC" id="1.8.5.1" evidence="6"/>
<dbReference type="PRINTS" id="PR01625">
    <property type="entry name" value="GSTRNSFRASEO"/>
</dbReference>